<evidence type="ECO:0000313" key="4">
    <source>
        <dbReference type="Proteomes" id="UP000053558"/>
    </source>
</evidence>
<comment type="caution">
    <text evidence="3">The sequence shown here is derived from an EMBL/GenBank/DDBJ whole genome shotgun (WGS) entry which is preliminary data.</text>
</comment>
<dbReference type="InterPro" id="IPR056884">
    <property type="entry name" value="NPHP3-like_N"/>
</dbReference>
<dbReference type="KEGG" id="cput:CONPUDRAFT_59669"/>
<evidence type="ECO:0000259" key="2">
    <source>
        <dbReference type="Pfam" id="PF24883"/>
    </source>
</evidence>
<gene>
    <name evidence="3" type="ORF">CONPUDRAFT_59669</name>
</gene>
<dbReference type="RefSeq" id="XP_007770463.1">
    <property type="nucleotide sequence ID" value="XM_007772273.1"/>
</dbReference>
<keyword evidence="1" id="KW-0677">Repeat</keyword>
<evidence type="ECO:0000313" key="3">
    <source>
        <dbReference type="EMBL" id="EIW79004.1"/>
    </source>
</evidence>
<name>A0A5M3MJM7_CONPW</name>
<dbReference type="GeneID" id="19208049"/>
<dbReference type="OMA" id="DAYNIVY"/>
<protein>
    <recommendedName>
        <fullName evidence="2">Nephrocystin 3-like N-terminal domain-containing protein</fullName>
    </recommendedName>
</protein>
<accession>A0A5M3MJM7</accession>
<reference evidence="4" key="1">
    <citation type="journal article" date="2012" name="Science">
        <title>The Paleozoic origin of enzymatic lignin decomposition reconstructed from 31 fungal genomes.</title>
        <authorList>
            <person name="Floudas D."/>
            <person name="Binder M."/>
            <person name="Riley R."/>
            <person name="Barry K."/>
            <person name="Blanchette R.A."/>
            <person name="Henrissat B."/>
            <person name="Martinez A.T."/>
            <person name="Otillar R."/>
            <person name="Spatafora J.W."/>
            <person name="Yadav J.S."/>
            <person name="Aerts A."/>
            <person name="Benoit I."/>
            <person name="Boyd A."/>
            <person name="Carlson A."/>
            <person name="Copeland A."/>
            <person name="Coutinho P.M."/>
            <person name="de Vries R.P."/>
            <person name="Ferreira P."/>
            <person name="Findley K."/>
            <person name="Foster B."/>
            <person name="Gaskell J."/>
            <person name="Glotzer D."/>
            <person name="Gorecki P."/>
            <person name="Heitman J."/>
            <person name="Hesse C."/>
            <person name="Hori C."/>
            <person name="Igarashi K."/>
            <person name="Jurgens J.A."/>
            <person name="Kallen N."/>
            <person name="Kersten P."/>
            <person name="Kohler A."/>
            <person name="Kuees U."/>
            <person name="Kumar T.K.A."/>
            <person name="Kuo A."/>
            <person name="LaButti K."/>
            <person name="Larrondo L.F."/>
            <person name="Lindquist E."/>
            <person name="Ling A."/>
            <person name="Lombard V."/>
            <person name="Lucas S."/>
            <person name="Lundell T."/>
            <person name="Martin R."/>
            <person name="McLaughlin D.J."/>
            <person name="Morgenstern I."/>
            <person name="Morin E."/>
            <person name="Murat C."/>
            <person name="Nagy L.G."/>
            <person name="Nolan M."/>
            <person name="Ohm R.A."/>
            <person name="Patyshakuliyeva A."/>
            <person name="Rokas A."/>
            <person name="Ruiz-Duenas F.J."/>
            <person name="Sabat G."/>
            <person name="Salamov A."/>
            <person name="Samejima M."/>
            <person name="Schmutz J."/>
            <person name="Slot J.C."/>
            <person name="St John F."/>
            <person name="Stenlid J."/>
            <person name="Sun H."/>
            <person name="Sun S."/>
            <person name="Syed K."/>
            <person name="Tsang A."/>
            <person name="Wiebenga A."/>
            <person name="Young D."/>
            <person name="Pisabarro A."/>
            <person name="Eastwood D.C."/>
            <person name="Martin F."/>
            <person name="Cullen D."/>
            <person name="Grigoriev I.V."/>
            <person name="Hibbett D.S."/>
        </authorList>
    </citation>
    <scope>NUCLEOTIDE SEQUENCE [LARGE SCALE GENOMIC DNA]</scope>
    <source>
        <strain evidence="4">RWD-64-598 SS2</strain>
    </source>
</reference>
<dbReference type="OrthoDB" id="3269932at2759"/>
<feature type="domain" description="Nephrocystin 3-like N-terminal" evidence="2">
    <location>
        <begin position="58"/>
        <end position="96"/>
    </location>
</feature>
<sequence length="96" mass="10729">MNRLGTLAHSDHEIWWTLSQEIAHGADYDSAERRPISSCLSGTRTQVLDTLEGSLTHVDRKLVWLFGRAGTGKSSIAYSLADHLHKQDKLAASFFF</sequence>
<feature type="non-terminal residue" evidence="3">
    <location>
        <position position="96"/>
    </location>
</feature>
<dbReference type="Pfam" id="PF24883">
    <property type="entry name" value="NPHP3_N"/>
    <property type="match status" value="1"/>
</dbReference>
<keyword evidence="4" id="KW-1185">Reference proteome</keyword>
<dbReference type="AlphaFoldDB" id="A0A5M3MJM7"/>
<dbReference type="Proteomes" id="UP000053558">
    <property type="component" value="Unassembled WGS sequence"/>
</dbReference>
<dbReference type="EMBL" id="JH711581">
    <property type="protein sequence ID" value="EIW79004.1"/>
    <property type="molecule type" value="Genomic_DNA"/>
</dbReference>
<dbReference type="SUPFAM" id="SSF52540">
    <property type="entry name" value="P-loop containing nucleoside triphosphate hydrolases"/>
    <property type="match status" value="1"/>
</dbReference>
<organism evidence="3 4">
    <name type="scientific">Coniophora puteana (strain RWD-64-598)</name>
    <name type="common">Brown rot fungus</name>
    <dbReference type="NCBI Taxonomy" id="741705"/>
    <lineage>
        <taxon>Eukaryota</taxon>
        <taxon>Fungi</taxon>
        <taxon>Dikarya</taxon>
        <taxon>Basidiomycota</taxon>
        <taxon>Agaricomycotina</taxon>
        <taxon>Agaricomycetes</taxon>
        <taxon>Agaricomycetidae</taxon>
        <taxon>Boletales</taxon>
        <taxon>Coniophorineae</taxon>
        <taxon>Coniophoraceae</taxon>
        <taxon>Coniophora</taxon>
    </lineage>
</organism>
<evidence type="ECO:0000256" key="1">
    <source>
        <dbReference type="ARBA" id="ARBA00022737"/>
    </source>
</evidence>
<dbReference type="InterPro" id="IPR027417">
    <property type="entry name" value="P-loop_NTPase"/>
</dbReference>
<proteinExistence type="predicted"/>